<protein>
    <recommendedName>
        <fullName evidence="4">Transmembrane protein</fullName>
    </recommendedName>
</protein>
<keyword evidence="1" id="KW-0812">Transmembrane</keyword>
<organism evidence="2 3">
    <name type="scientific">Ralstonia phage Gerry</name>
    <dbReference type="NCBI Taxonomy" id="2759727"/>
    <lineage>
        <taxon>Viruses</taxon>
        <taxon>Duplodnaviria</taxon>
        <taxon>Heunggongvirae</taxon>
        <taxon>Uroviricota</taxon>
        <taxon>Caudoviricetes</taxon>
        <taxon>Cimandefvirus</taxon>
        <taxon>Cimandefvirus Ggerry</taxon>
    </lineage>
</organism>
<gene>
    <name evidence="2" type="ORF">23F_00065</name>
</gene>
<keyword evidence="1" id="KW-0472">Membrane</keyword>
<evidence type="ECO:0000313" key="2">
    <source>
        <dbReference type="EMBL" id="QMV33225.1"/>
    </source>
</evidence>
<sequence>MEFVQRPASFPAHSRPLDMDNPRKRDLVSIGLESIGLMENPRSRRVVYALIVAVAFLVPSPWEMYRVFSEVFLSQQTAQSE</sequence>
<reference evidence="2 3" key="1">
    <citation type="submission" date="2020-07" db="EMBL/GenBank/DDBJ databases">
        <title>Ralstonia phages.</title>
        <authorList>
            <person name="Trotereau A."/>
            <person name="Boyer C."/>
            <person name="Torres-Barcelo C."/>
        </authorList>
    </citation>
    <scope>NUCLEOTIDE SEQUENCE [LARGE SCALE GENOMIC DNA]</scope>
</reference>
<evidence type="ECO:0008006" key="4">
    <source>
        <dbReference type="Google" id="ProtNLM"/>
    </source>
</evidence>
<evidence type="ECO:0000313" key="3">
    <source>
        <dbReference type="Proteomes" id="UP000515274"/>
    </source>
</evidence>
<proteinExistence type="predicted"/>
<keyword evidence="1" id="KW-1133">Transmembrane helix</keyword>
<name>A0A7G5BAA2_9CAUD</name>
<dbReference type="Proteomes" id="UP000515274">
    <property type="component" value="Segment"/>
</dbReference>
<dbReference type="EMBL" id="MT740739">
    <property type="protein sequence ID" value="QMV33225.1"/>
    <property type="molecule type" value="Genomic_DNA"/>
</dbReference>
<evidence type="ECO:0000256" key="1">
    <source>
        <dbReference type="SAM" id="Phobius"/>
    </source>
</evidence>
<accession>A0A7G5BAA2</accession>
<feature type="transmembrane region" description="Helical" evidence="1">
    <location>
        <begin position="46"/>
        <end position="62"/>
    </location>
</feature>
<keyword evidence="3" id="KW-1185">Reference proteome</keyword>